<keyword evidence="2" id="KW-1185">Reference proteome</keyword>
<dbReference type="RefSeq" id="WP_069405337.1">
    <property type="nucleotide sequence ID" value="NZ_MIGZ01000056.1"/>
</dbReference>
<comment type="caution">
    <text evidence="1">The sequence shown here is derived from an EMBL/GenBank/DDBJ whole genome shotgun (WGS) entry which is preliminary data.</text>
</comment>
<dbReference type="Proteomes" id="UP000094243">
    <property type="component" value="Unassembled WGS sequence"/>
</dbReference>
<dbReference type="AlphaFoldDB" id="A0A1E3RWY8"/>
<reference evidence="2" key="1">
    <citation type="submission" date="2016-09" db="EMBL/GenBank/DDBJ databases">
        <authorList>
            <person name="Greninger A.L."/>
            <person name="Jerome K.R."/>
            <person name="Mcnair B."/>
            <person name="Wallis C."/>
            <person name="Fang F."/>
        </authorList>
    </citation>
    <scope>NUCLEOTIDE SEQUENCE [LARGE SCALE GENOMIC DNA]</scope>
    <source>
        <strain evidence="2">M7</strain>
    </source>
</reference>
<dbReference type="EMBL" id="MIGZ01000056">
    <property type="protein sequence ID" value="ODQ93877.1"/>
    <property type="molecule type" value="Genomic_DNA"/>
</dbReference>
<proteinExistence type="predicted"/>
<evidence type="ECO:0000313" key="1">
    <source>
        <dbReference type="EMBL" id="ODQ93877.1"/>
    </source>
</evidence>
<name>A0A1E3RWY8_9MYCO</name>
<accession>A0A1E3RWY8</accession>
<dbReference type="OrthoDB" id="4639475at2"/>
<organism evidence="1 2">
    <name type="scientific">Mycolicibacterium holsaticum</name>
    <dbReference type="NCBI Taxonomy" id="152142"/>
    <lineage>
        <taxon>Bacteria</taxon>
        <taxon>Bacillati</taxon>
        <taxon>Actinomycetota</taxon>
        <taxon>Actinomycetes</taxon>
        <taxon>Mycobacteriales</taxon>
        <taxon>Mycobacteriaceae</taxon>
        <taxon>Mycolicibacterium</taxon>
    </lineage>
</organism>
<sequence>MNRRVLRGIELRYALTHNLDVHGRASIYEMLELLGCQGFAVVGNPSKAVSDALRWEVRRGRVRRLRRGVYGPGTMPRSTEYHIHQRVLALFDEVARLRGFDDADHYEDAFWDSLPA</sequence>
<gene>
    <name evidence="1" type="ORF">BHQ17_11535</name>
</gene>
<evidence type="ECO:0000313" key="2">
    <source>
        <dbReference type="Proteomes" id="UP000094243"/>
    </source>
</evidence>
<protein>
    <submittedName>
        <fullName evidence="1">Uncharacterized protein</fullName>
    </submittedName>
</protein>